<dbReference type="EMBL" id="PCRN01000009">
    <property type="protein sequence ID" value="PIP22502.1"/>
    <property type="molecule type" value="Genomic_DNA"/>
</dbReference>
<evidence type="ECO:0000256" key="2">
    <source>
        <dbReference type="SAM" id="Phobius"/>
    </source>
</evidence>
<dbReference type="InterPro" id="IPR002587">
    <property type="entry name" value="Myo-inos-1-P_Synthase"/>
</dbReference>
<dbReference type="Gene3D" id="3.40.50.720">
    <property type="entry name" value="NAD(P)-binding Rossmann-like Domain"/>
    <property type="match status" value="1"/>
</dbReference>
<dbReference type="GO" id="GO:0004512">
    <property type="term" value="F:inositol-3-phosphate synthase activity"/>
    <property type="evidence" value="ECO:0007669"/>
    <property type="project" value="InterPro"/>
</dbReference>
<feature type="transmembrane region" description="Helical" evidence="2">
    <location>
        <begin position="20"/>
        <end position="39"/>
    </location>
</feature>
<sequence length="377" mass="41832">MPKQTLRQAQGAEQRRSIKIAIVGVGNCCSSLIQGLFYYKKIKQGVPGLMHPEINGYKISEIRPVAAFDIDGRKVGKDLSKAIFAPPNCTKVFYSRIPNLGVKVKMGQVLDGVASHLKDYPEEKRFVVSKEKPANAAEELKKSGAEILINYLPVGSQKAVEFYAKAALEAGCAFINCMPVFIASDKKWAEKFKKKGLPVIGDDVKSQVGATIIHRVLSRLFSERGVKIDKSYQLNFGGNTDFLNMLERARLKSKKISKTESVESQLKNRLSYDDLHVGPSDYIPWLKDNKICFIRIEGRKFGNIPVELELKLSVEDSPNSAGCVIDAIRLAKLALNKKIGGPIISASAYLMKHPPVQFSDEKAREMVEEFITGTSQH</sequence>
<reference evidence="4 5" key="1">
    <citation type="submission" date="2017-09" db="EMBL/GenBank/DDBJ databases">
        <title>Depth-based differentiation of microbial function through sediment-hosted aquifers and enrichment of novel symbionts in the deep terrestrial subsurface.</title>
        <authorList>
            <person name="Probst A.J."/>
            <person name="Ladd B."/>
            <person name="Jarett J.K."/>
            <person name="Geller-Mcgrath D.E."/>
            <person name="Sieber C.M."/>
            <person name="Emerson J.B."/>
            <person name="Anantharaman K."/>
            <person name="Thomas B.C."/>
            <person name="Malmstrom R."/>
            <person name="Stieglmeier M."/>
            <person name="Klingl A."/>
            <person name="Woyke T."/>
            <person name="Ryan C.M."/>
            <person name="Banfield J.F."/>
        </authorList>
    </citation>
    <scope>NUCLEOTIDE SEQUENCE [LARGE SCALE GENOMIC DNA]</scope>
    <source>
        <strain evidence="4">CG23_combo_of_CG06-09_8_20_14_all_39_25</strain>
    </source>
</reference>
<name>A0A2G9YTK3_9BACT</name>
<protein>
    <submittedName>
        <fullName evidence="4">Inositol-3-phosphate synthase</fullName>
    </submittedName>
</protein>
<gene>
    <name evidence="4" type="ORF">COX38_00205</name>
</gene>
<proteinExistence type="inferred from homology"/>
<keyword evidence="2" id="KW-0472">Membrane</keyword>
<feature type="domain" description="Myo-inositol-1-phosphate synthase GAPDH-like" evidence="3">
    <location>
        <begin position="209"/>
        <end position="317"/>
    </location>
</feature>
<keyword evidence="2" id="KW-0812">Transmembrane</keyword>
<accession>A0A2G9YTK3</accession>
<dbReference type="Pfam" id="PF01658">
    <property type="entry name" value="Inos-1-P_synth"/>
    <property type="match status" value="1"/>
</dbReference>
<evidence type="ECO:0000313" key="4">
    <source>
        <dbReference type="EMBL" id="PIP22502.1"/>
    </source>
</evidence>
<dbReference type="Gene3D" id="3.30.360.10">
    <property type="entry name" value="Dihydrodipicolinate Reductase, domain 2"/>
    <property type="match status" value="1"/>
</dbReference>
<organism evidence="4 5">
    <name type="scientific">Candidatus Nealsonbacteria bacterium CG23_combo_of_CG06-09_8_20_14_all_39_25</name>
    <dbReference type="NCBI Taxonomy" id="1974723"/>
    <lineage>
        <taxon>Bacteria</taxon>
        <taxon>Candidatus Nealsoniibacteriota</taxon>
    </lineage>
</organism>
<dbReference type="InterPro" id="IPR036291">
    <property type="entry name" value="NAD(P)-bd_dom_sf"/>
</dbReference>
<dbReference type="AlphaFoldDB" id="A0A2G9YTK3"/>
<dbReference type="PANTHER" id="PTHR43125">
    <property type="entry name" value="INOSITOL-3-PHOSPHATE SYNTHASE"/>
    <property type="match status" value="1"/>
</dbReference>
<dbReference type="InterPro" id="IPR052199">
    <property type="entry name" value="MIPS"/>
</dbReference>
<evidence type="ECO:0000256" key="1">
    <source>
        <dbReference type="ARBA" id="ARBA00010813"/>
    </source>
</evidence>
<dbReference type="GO" id="GO:0006021">
    <property type="term" value="P:inositol biosynthetic process"/>
    <property type="evidence" value="ECO:0007669"/>
    <property type="project" value="InterPro"/>
</dbReference>
<evidence type="ECO:0000259" key="3">
    <source>
        <dbReference type="Pfam" id="PF01658"/>
    </source>
</evidence>
<evidence type="ECO:0000313" key="5">
    <source>
        <dbReference type="Proteomes" id="UP000229054"/>
    </source>
</evidence>
<dbReference type="SUPFAM" id="SSF55347">
    <property type="entry name" value="Glyceraldehyde-3-phosphate dehydrogenase-like, C-terminal domain"/>
    <property type="match status" value="1"/>
</dbReference>
<dbReference type="SUPFAM" id="SSF51735">
    <property type="entry name" value="NAD(P)-binding Rossmann-fold domains"/>
    <property type="match status" value="1"/>
</dbReference>
<comment type="caution">
    <text evidence="4">The sequence shown here is derived from an EMBL/GenBank/DDBJ whole genome shotgun (WGS) entry which is preliminary data.</text>
</comment>
<keyword evidence="2" id="KW-1133">Transmembrane helix</keyword>
<dbReference type="GO" id="GO:0008654">
    <property type="term" value="P:phospholipid biosynthetic process"/>
    <property type="evidence" value="ECO:0007669"/>
    <property type="project" value="InterPro"/>
</dbReference>
<comment type="similarity">
    <text evidence="1">Belongs to the myo-inositol 1-phosphate synthase family.</text>
</comment>
<dbReference type="InterPro" id="IPR013021">
    <property type="entry name" value="Myo-inos-1-P_Synthase_GAPDH"/>
</dbReference>
<dbReference type="PIRSF" id="PIRSF015578">
    <property type="entry name" value="Myoinos-ppht_syn"/>
    <property type="match status" value="1"/>
</dbReference>
<dbReference type="Proteomes" id="UP000229054">
    <property type="component" value="Unassembled WGS sequence"/>
</dbReference>
<dbReference type="PANTHER" id="PTHR43125:SF1">
    <property type="entry name" value="INOSITOL-3-PHOSPHATE SYNTHASE"/>
    <property type="match status" value="1"/>
</dbReference>